<feature type="domain" description="Sulfatase N-terminal" evidence="4">
    <location>
        <begin position="38"/>
        <end position="408"/>
    </location>
</feature>
<feature type="signal peptide" evidence="3">
    <location>
        <begin position="1"/>
        <end position="23"/>
    </location>
</feature>
<dbReference type="Proteomes" id="UP000218267">
    <property type="component" value="Chromosome"/>
</dbReference>
<dbReference type="PROSITE" id="PS00149">
    <property type="entry name" value="SULFATASE_2"/>
    <property type="match status" value="1"/>
</dbReference>
<accession>A0A1Y1CEP3</accession>
<dbReference type="GO" id="GO:0016787">
    <property type="term" value="F:hydrolase activity"/>
    <property type="evidence" value="ECO:0007669"/>
    <property type="project" value="UniProtKB-KW"/>
</dbReference>
<dbReference type="InterPro" id="IPR052701">
    <property type="entry name" value="GAG_Ulvan_Degrading_Sulfatases"/>
</dbReference>
<dbReference type="Gene3D" id="3.30.1120.10">
    <property type="match status" value="1"/>
</dbReference>
<evidence type="ECO:0000259" key="4">
    <source>
        <dbReference type="Pfam" id="PF00884"/>
    </source>
</evidence>
<reference evidence="6" key="2">
    <citation type="journal article" date="2020" name="Antonie Van Leeuwenhoek">
        <title>Labilibaculum antarcticum sp. nov., a novel facultative anaerobic, psychrotorelant bacterium isolated from marine sediment of Antarctica.</title>
        <authorList>
            <person name="Watanabe M."/>
            <person name="Kojima H."/>
            <person name="Fukui M."/>
        </authorList>
    </citation>
    <scope>NUCLEOTIDE SEQUENCE [LARGE SCALE GENOMIC DNA]</scope>
    <source>
        <strain evidence="6">SPP2</strain>
    </source>
</reference>
<feature type="chain" id="PRO_5012847149" evidence="3">
    <location>
        <begin position="24"/>
        <end position="508"/>
    </location>
</feature>
<dbReference type="PROSITE" id="PS00523">
    <property type="entry name" value="SULFATASE_1"/>
    <property type="match status" value="1"/>
</dbReference>
<comment type="similarity">
    <text evidence="1">Belongs to the sulfatase family.</text>
</comment>
<evidence type="ECO:0000256" key="3">
    <source>
        <dbReference type="SAM" id="SignalP"/>
    </source>
</evidence>
<dbReference type="EMBL" id="AP018042">
    <property type="protein sequence ID" value="BAX78817.1"/>
    <property type="molecule type" value="Genomic_DNA"/>
</dbReference>
<dbReference type="KEGG" id="mbas:ALGA_0423"/>
<dbReference type="PANTHER" id="PTHR43751:SF7">
    <property type="entry name" value="ARYLSULPHATASE A"/>
    <property type="match status" value="1"/>
</dbReference>
<dbReference type="SUPFAM" id="SSF53649">
    <property type="entry name" value="Alkaline phosphatase-like"/>
    <property type="match status" value="1"/>
</dbReference>
<dbReference type="RefSeq" id="WP_096427732.1">
    <property type="nucleotide sequence ID" value="NZ_AP018042.1"/>
</dbReference>
<evidence type="ECO:0000313" key="5">
    <source>
        <dbReference type="EMBL" id="BAX78817.1"/>
    </source>
</evidence>
<dbReference type="AlphaFoldDB" id="A0A1Y1CEP3"/>
<proteinExistence type="inferred from homology"/>
<dbReference type="Pfam" id="PF00884">
    <property type="entry name" value="Sulfatase"/>
    <property type="match status" value="1"/>
</dbReference>
<name>A0A1Y1CEP3_9BACT</name>
<dbReference type="CDD" id="cd16143">
    <property type="entry name" value="ARS_like"/>
    <property type="match status" value="1"/>
</dbReference>
<sequence length="508" mass="56203">MKIKLHILLLTAFLIFVNFSCKNHQTTTSTSTDEKQKPNIVVIELDDLGYGDLSCYGATEIETPNIDALAKGGLKFTNGYASSATCTPSRYALLTGIYPWRNKNAKILPGDAPLLIDTHQQTLPKLLSKAGYQTAIVGKWHLGLGSGSVDWNETIKPGPNEVGFDESYIFAATQDRVPTVYIENGNVVDLDKKDPLEVNYKKNFQGEPTALSNPELTSMKWHHGHNNSIVNGIPRIGYMKGGDAAKWSDIDIADTFLEKAQTYVKEHKDEPFFLYYAMNQPHVPRTPHPRFVGKSGMGPRGDVILEADWCVGEFLKTLKKEDLLENTLIIFSSDNGPVLNDGYFDDAVEKLGNHDPKGGLRGGKYSLFEAGTHVPFITYWKGHIKPNVSNAIVCQIDLLASLGNLVGIDDVTTDSENILGSLMGESNKGRDHLILEAKSKTALRSGDWIMIPPYKGSSMNKKVGIETGNSLEYKLFNLDKDIGQQHNLADENPKKLKEMIEIFASLKQ</sequence>
<dbReference type="InterPro" id="IPR024607">
    <property type="entry name" value="Sulfatase_CS"/>
</dbReference>
<protein>
    <submittedName>
        <fullName evidence="5">Arylsulfatase</fullName>
    </submittedName>
</protein>
<gene>
    <name evidence="5" type="ORF">ALGA_0423</name>
</gene>
<dbReference type="Gene3D" id="3.40.720.10">
    <property type="entry name" value="Alkaline Phosphatase, subunit A"/>
    <property type="match status" value="1"/>
</dbReference>
<keyword evidence="3" id="KW-0732">Signal</keyword>
<keyword evidence="2" id="KW-0378">Hydrolase</keyword>
<dbReference type="OrthoDB" id="9765065at2"/>
<dbReference type="PANTHER" id="PTHR43751">
    <property type="entry name" value="SULFATASE"/>
    <property type="match status" value="1"/>
</dbReference>
<evidence type="ECO:0000256" key="1">
    <source>
        <dbReference type="ARBA" id="ARBA00008779"/>
    </source>
</evidence>
<dbReference type="InterPro" id="IPR000917">
    <property type="entry name" value="Sulfatase_N"/>
</dbReference>
<organism evidence="5 6">
    <name type="scientific">Labilibaculum antarcticum</name>
    <dbReference type="NCBI Taxonomy" id="1717717"/>
    <lineage>
        <taxon>Bacteria</taxon>
        <taxon>Pseudomonadati</taxon>
        <taxon>Bacteroidota</taxon>
        <taxon>Bacteroidia</taxon>
        <taxon>Marinilabiliales</taxon>
        <taxon>Marinifilaceae</taxon>
        <taxon>Labilibaculum</taxon>
    </lineage>
</organism>
<dbReference type="InterPro" id="IPR017850">
    <property type="entry name" value="Alkaline_phosphatase_core_sf"/>
</dbReference>
<keyword evidence="6" id="KW-1185">Reference proteome</keyword>
<evidence type="ECO:0000256" key="2">
    <source>
        <dbReference type="ARBA" id="ARBA00022801"/>
    </source>
</evidence>
<evidence type="ECO:0000313" key="6">
    <source>
        <dbReference type="Proteomes" id="UP000218267"/>
    </source>
</evidence>
<reference evidence="5 6" key="1">
    <citation type="journal article" date="2018" name="Mar. Genomics">
        <title>Complete genome sequence of Marinifilaceae bacterium strain SPP2, isolated from the Antarctic marine sediment.</title>
        <authorList>
            <person name="Watanabe M."/>
            <person name="Kojima H."/>
            <person name="Fukui M."/>
        </authorList>
    </citation>
    <scope>NUCLEOTIDE SEQUENCE [LARGE SCALE GENOMIC DNA]</scope>
    <source>
        <strain evidence="5 6">SPP2</strain>
    </source>
</reference>